<feature type="transmembrane region" description="Helical" evidence="8">
    <location>
        <begin position="30"/>
        <end position="49"/>
    </location>
</feature>
<dbReference type="CDD" id="cd16917">
    <property type="entry name" value="HATPase_UhpB-NarQ-NarX-like"/>
    <property type="match status" value="1"/>
</dbReference>
<keyword evidence="6" id="KW-0067">ATP-binding</keyword>
<dbReference type="PROSITE" id="PS50109">
    <property type="entry name" value="HIS_KIN"/>
    <property type="match status" value="1"/>
</dbReference>
<dbReference type="InterPro" id="IPR011712">
    <property type="entry name" value="Sig_transdc_His_kin_sub3_dim/P"/>
</dbReference>
<comment type="catalytic activity">
    <reaction evidence="1">
        <text>ATP + protein L-histidine = ADP + protein N-phospho-L-histidine.</text>
        <dbReference type="EC" id="2.7.13.3"/>
    </reaction>
</comment>
<dbReference type="KEGG" id="tap:GZ22_05465"/>
<evidence type="ECO:0000313" key="11">
    <source>
        <dbReference type="Proteomes" id="UP000027980"/>
    </source>
</evidence>
<evidence type="ECO:0000256" key="3">
    <source>
        <dbReference type="ARBA" id="ARBA00022679"/>
    </source>
</evidence>
<dbReference type="GO" id="GO:0046983">
    <property type="term" value="F:protein dimerization activity"/>
    <property type="evidence" value="ECO:0007669"/>
    <property type="project" value="InterPro"/>
</dbReference>
<dbReference type="InterPro" id="IPR017205">
    <property type="entry name" value="Sig_transdc_His_kinase_ChrS"/>
</dbReference>
<dbReference type="InterPro" id="IPR003594">
    <property type="entry name" value="HATPase_dom"/>
</dbReference>
<evidence type="ECO:0000256" key="2">
    <source>
        <dbReference type="ARBA" id="ARBA00012438"/>
    </source>
</evidence>
<dbReference type="SMART" id="SM00387">
    <property type="entry name" value="HATPase_c"/>
    <property type="match status" value="1"/>
</dbReference>
<keyword evidence="8" id="KW-0812">Transmembrane</keyword>
<dbReference type="EC" id="2.7.13.3" evidence="2"/>
<protein>
    <recommendedName>
        <fullName evidence="2">histidine kinase</fullName>
        <ecNumber evidence="2">2.7.13.3</ecNumber>
    </recommendedName>
</protein>
<organism evidence="10 11">
    <name type="scientific">Terribacillus saccharophilus</name>
    <dbReference type="NCBI Taxonomy" id="361277"/>
    <lineage>
        <taxon>Bacteria</taxon>
        <taxon>Bacillati</taxon>
        <taxon>Bacillota</taxon>
        <taxon>Bacilli</taxon>
        <taxon>Bacillales</taxon>
        <taxon>Bacillaceae</taxon>
        <taxon>Terribacillus</taxon>
    </lineage>
</organism>
<dbReference type="PIRSF" id="PIRSF037434">
    <property type="entry name" value="STHK_ChrS"/>
    <property type="match status" value="1"/>
</dbReference>
<keyword evidence="5" id="KW-0418">Kinase</keyword>
<dbReference type="SUPFAM" id="SSF55874">
    <property type="entry name" value="ATPase domain of HSP90 chaperone/DNA topoisomerase II/histidine kinase"/>
    <property type="match status" value="1"/>
</dbReference>
<dbReference type="GO" id="GO:0005524">
    <property type="term" value="F:ATP binding"/>
    <property type="evidence" value="ECO:0007669"/>
    <property type="project" value="UniProtKB-KW"/>
</dbReference>
<evidence type="ECO:0000256" key="7">
    <source>
        <dbReference type="ARBA" id="ARBA00023012"/>
    </source>
</evidence>
<dbReference type="GO" id="GO:0000155">
    <property type="term" value="F:phosphorelay sensor kinase activity"/>
    <property type="evidence" value="ECO:0007669"/>
    <property type="project" value="InterPro"/>
</dbReference>
<dbReference type="Pfam" id="PF07730">
    <property type="entry name" value="HisKA_3"/>
    <property type="match status" value="1"/>
</dbReference>
<dbReference type="PANTHER" id="PTHR24421:SF55">
    <property type="entry name" value="SENSOR HISTIDINE KINASE YDFH"/>
    <property type="match status" value="1"/>
</dbReference>
<dbReference type="InterPro" id="IPR050482">
    <property type="entry name" value="Sensor_HK_TwoCompSys"/>
</dbReference>
<evidence type="ECO:0000313" key="10">
    <source>
        <dbReference type="EMBL" id="AIF66133.1"/>
    </source>
</evidence>
<dbReference type="GO" id="GO:0016020">
    <property type="term" value="C:membrane"/>
    <property type="evidence" value="ECO:0007669"/>
    <property type="project" value="InterPro"/>
</dbReference>
<evidence type="ECO:0000256" key="6">
    <source>
        <dbReference type="ARBA" id="ARBA00022840"/>
    </source>
</evidence>
<dbReference type="Proteomes" id="UP000027980">
    <property type="component" value="Chromosome"/>
</dbReference>
<keyword evidence="8" id="KW-1133">Transmembrane helix</keyword>
<dbReference type="Gene3D" id="3.30.565.10">
    <property type="entry name" value="Histidine kinase-like ATPase, C-terminal domain"/>
    <property type="match status" value="1"/>
</dbReference>
<evidence type="ECO:0000256" key="8">
    <source>
        <dbReference type="SAM" id="Phobius"/>
    </source>
</evidence>
<dbReference type="EMBL" id="CP008876">
    <property type="protein sequence ID" value="AIF66133.1"/>
    <property type="molecule type" value="Genomic_DNA"/>
</dbReference>
<evidence type="ECO:0000259" key="9">
    <source>
        <dbReference type="PROSITE" id="PS50109"/>
    </source>
</evidence>
<keyword evidence="8" id="KW-0472">Membrane</keyword>
<keyword evidence="4" id="KW-0547">Nucleotide-binding</keyword>
<dbReference type="Gene3D" id="1.20.5.1930">
    <property type="match status" value="1"/>
</dbReference>
<dbReference type="InterPro" id="IPR036890">
    <property type="entry name" value="HATPase_C_sf"/>
</dbReference>
<feature type="transmembrane region" description="Helical" evidence="8">
    <location>
        <begin position="6"/>
        <end position="25"/>
    </location>
</feature>
<evidence type="ECO:0000256" key="4">
    <source>
        <dbReference type="ARBA" id="ARBA00022741"/>
    </source>
</evidence>
<reference evidence="10 11" key="1">
    <citation type="submission" date="2014-07" db="EMBL/GenBank/DDBJ databases">
        <title>Complete genome sequence of a moderately halophilic bacterium Terribacillus aidingensis MP602, isolated from Cryptomeria fortunei in Tianmu mountain in China.</title>
        <authorList>
            <person name="Wang Y."/>
            <person name="Lu P."/>
            <person name="Zhang L."/>
        </authorList>
    </citation>
    <scope>NUCLEOTIDE SEQUENCE [LARGE SCALE GENOMIC DNA]</scope>
    <source>
        <strain evidence="10 11">MP602</strain>
    </source>
</reference>
<dbReference type="AlphaFoldDB" id="A0A075LP01"/>
<feature type="transmembrane region" description="Helical" evidence="8">
    <location>
        <begin position="103"/>
        <end position="121"/>
    </location>
</feature>
<gene>
    <name evidence="10" type="ORF">GZ22_05465</name>
</gene>
<sequence length="381" mass="42418">MVAARIPGLIWIFVTFTASLVIQIVSGSSVLHCTSFSLLIIMFSTLYWFSNRFLPRRAWMYFVVQGLIVYGSAFLMYNVSVTIIALFPLLLGQLVGMVGRNRVAFFVILSGLSIIASVIIIPNEGLFTYFVIVIPATLIIVAYAAIFFKQVNARIRTQQILQELEEAHHQVENLTLYSERQRMARDLHDTLAQGIAGIKMQLEAINAHLTSGNQERAQQIAQLAMKGASSVLADSRIVIDDLRLHEENIDLEYILRENTQQFTTATAIPCSLDYGVMQSQSPKVTEHLSRIVSECLLNIARYSKASEVFISITSTLDTHIRLKVEDNGVGFDTEEISNKQGHYGLIGMKERVRILGGEIRISSTLGEGTTVTVSIPENGED</sequence>
<name>A0A075LP01_9BACI</name>
<feature type="domain" description="Histidine kinase" evidence="9">
    <location>
        <begin position="186"/>
        <end position="379"/>
    </location>
</feature>
<keyword evidence="3" id="KW-0808">Transferase</keyword>
<evidence type="ECO:0000256" key="5">
    <source>
        <dbReference type="ARBA" id="ARBA00022777"/>
    </source>
</evidence>
<proteinExistence type="predicted"/>
<dbReference type="HOGENOM" id="CLU_000445_20_15_9"/>
<dbReference type="InterPro" id="IPR005467">
    <property type="entry name" value="His_kinase_dom"/>
</dbReference>
<dbReference type="PANTHER" id="PTHR24421">
    <property type="entry name" value="NITRATE/NITRITE SENSOR PROTEIN NARX-RELATED"/>
    <property type="match status" value="1"/>
</dbReference>
<feature type="transmembrane region" description="Helical" evidence="8">
    <location>
        <begin position="127"/>
        <end position="148"/>
    </location>
</feature>
<accession>A0A075LP01</accession>
<dbReference type="Pfam" id="PF02518">
    <property type="entry name" value="HATPase_c"/>
    <property type="match status" value="1"/>
</dbReference>
<evidence type="ECO:0000256" key="1">
    <source>
        <dbReference type="ARBA" id="ARBA00000085"/>
    </source>
</evidence>
<keyword evidence="7" id="KW-0902">Two-component regulatory system</keyword>